<comment type="caution">
    <text evidence="3">The sequence shown here is derived from an EMBL/GenBank/DDBJ whole genome shotgun (WGS) entry which is preliminary data.</text>
</comment>
<dbReference type="PROSITE" id="PS51257">
    <property type="entry name" value="PROKAR_LIPOPROTEIN"/>
    <property type="match status" value="1"/>
</dbReference>
<feature type="compositionally biased region" description="Basic and acidic residues" evidence="1">
    <location>
        <begin position="84"/>
        <end position="100"/>
    </location>
</feature>
<dbReference type="AlphaFoldDB" id="A0A316FHY4"/>
<feature type="signal peptide" evidence="2">
    <location>
        <begin position="1"/>
        <end position="21"/>
    </location>
</feature>
<keyword evidence="2" id="KW-0732">Signal</keyword>
<proteinExistence type="predicted"/>
<accession>A0A316FHY4</accession>
<evidence type="ECO:0000256" key="2">
    <source>
        <dbReference type="SAM" id="SignalP"/>
    </source>
</evidence>
<feature type="compositionally biased region" description="Polar residues" evidence="1">
    <location>
        <begin position="209"/>
        <end position="223"/>
    </location>
</feature>
<protein>
    <submittedName>
        <fullName evidence="3">Uncharacterized protein</fullName>
    </submittedName>
</protein>
<evidence type="ECO:0000313" key="4">
    <source>
        <dbReference type="Proteomes" id="UP000245790"/>
    </source>
</evidence>
<keyword evidence="4" id="KW-1185">Reference proteome</keyword>
<feature type="chain" id="PRO_5016422840" evidence="2">
    <location>
        <begin position="22"/>
        <end position="406"/>
    </location>
</feature>
<name>A0A316FHY4_9GAMM</name>
<feature type="region of interest" description="Disordered" evidence="1">
    <location>
        <begin position="197"/>
        <end position="223"/>
    </location>
</feature>
<evidence type="ECO:0000313" key="3">
    <source>
        <dbReference type="EMBL" id="PWK48528.1"/>
    </source>
</evidence>
<feature type="region of interest" description="Disordered" evidence="1">
    <location>
        <begin position="74"/>
        <end position="117"/>
    </location>
</feature>
<sequence>MNQLKCSVVIFGVFALLACSAKKETVNTQTSSNHPTVANQSDAVSDVACDGTCQSYFDTSNKTEAKVHSNNISTTTVVQNNDASDQKDTDPKNNAPKDTEAETIQNTGPSEKKLQDKQISNKVSTANKIKQGLALGVKETAKWIDSFFADPEYPNEKVDVQFDLRQEFTKLESDPWDLKTRFSGRVKLPNAERAISLTFDGNDREEDSQGSSNLNDSVQKSNDQPSLGIEYLEQVRPGFSKRFKVGYRFGRSSAYVGGRIRQSMLLGKGWQFRLSERVRWYHQFGWENRAIFDFDRLLPKDALFQQRLLMLWQQDEKDTRGIQLNLRSALIYPISDHSAWRVIWSSDYDTQPNQRWTASQLGVGYRMKLWQDWVFVELRPFTRWEEEHNWQPKYGINLTFDFIIER</sequence>
<reference evidence="3 4" key="1">
    <citation type="submission" date="2018-05" db="EMBL/GenBank/DDBJ databases">
        <title>Genomic Encyclopedia of Type Strains, Phase IV (KMG-IV): sequencing the most valuable type-strain genomes for metagenomic binning, comparative biology and taxonomic classification.</title>
        <authorList>
            <person name="Goeker M."/>
        </authorList>
    </citation>
    <scope>NUCLEOTIDE SEQUENCE [LARGE SCALE GENOMIC DNA]</scope>
    <source>
        <strain evidence="3 4">DSM 25350</strain>
    </source>
</reference>
<gene>
    <name evidence="3" type="ORF">C8D97_10979</name>
</gene>
<organism evidence="3 4">
    <name type="scientific">Pleionea mediterranea</name>
    <dbReference type="NCBI Taxonomy" id="523701"/>
    <lineage>
        <taxon>Bacteria</taxon>
        <taxon>Pseudomonadati</taxon>
        <taxon>Pseudomonadota</taxon>
        <taxon>Gammaproteobacteria</taxon>
        <taxon>Oceanospirillales</taxon>
        <taxon>Pleioneaceae</taxon>
        <taxon>Pleionea</taxon>
    </lineage>
</organism>
<feature type="compositionally biased region" description="Polar residues" evidence="1">
    <location>
        <begin position="74"/>
        <end position="83"/>
    </location>
</feature>
<dbReference type="EMBL" id="QGGU01000009">
    <property type="protein sequence ID" value="PWK48528.1"/>
    <property type="molecule type" value="Genomic_DNA"/>
</dbReference>
<evidence type="ECO:0000256" key="1">
    <source>
        <dbReference type="SAM" id="MobiDB-lite"/>
    </source>
</evidence>
<dbReference type="Proteomes" id="UP000245790">
    <property type="component" value="Unassembled WGS sequence"/>
</dbReference>